<comment type="caution">
    <text evidence="5">The sequence shown here is derived from an EMBL/GenBank/DDBJ whole genome shotgun (WGS) entry which is preliminary data.</text>
</comment>
<protein>
    <submittedName>
        <fullName evidence="5">Uncharacterized protein</fullName>
    </submittedName>
</protein>
<keyword evidence="4" id="KW-0472">Membrane</keyword>
<dbReference type="Pfam" id="PF07782">
    <property type="entry name" value="DC_STAMP"/>
    <property type="match status" value="1"/>
</dbReference>
<comment type="subcellular location">
    <subcellularLocation>
        <location evidence="1">Membrane</location>
        <topology evidence="1">Multi-pass membrane protein</topology>
    </subcellularLocation>
</comment>
<keyword evidence="6" id="KW-1185">Reference proteome</keyword>
<evidence type="ECO:0000313" key="5">
    <source>
        <dbReference type="EMBL" id="CAH1796632.1"/>
    </source>
</evidence>
<dbReference type="PROSITE" id="PS00018">
    <property type="entry name" value="EF_HAND_1"/>
    <property type="match status" value="1"/>
</dbReference>
<dbReference type="InterPro" id="IPR051856">
    <property type="entry name" value="CSR-E3_Ligase_Protein"/>
</dbReference>
<organism evidence="5 6">
    <name type="scientific">Owenia fusiformis</name>
    <name type="common">Polychaete worm</name>
    <dbReference type="NCBI Taxonomy" id="6347"/>
    <lineage>
        <taxon>Eukaryota</taxon>
        <taxon>Metazoa</taxon>
        <taxon>Spiralia</taxon>
        <taxon>Lophotrochozoa</taxon>
        <taxon>Annelida</taxon>
        <taxon>Polychaeta</taxon>
        <taxon>Sedentaria</taxon>
        <taxon>Canalipalpata</taxon>
        <taxon>Sabellida</taxon>
        <taxon>Oweniida</taxon>
        <taxon>Oweniidae</taxon>
        <taxon>Owenia</taxon>
    </lineage>
</organism>
<keyword evidence="2" id="KW-0812">Transmembrane</keyword>
<evidence type="ECO:0000256" key="3">
    <source>
        <dbReference type="ARBA" id="ARBA00022989"/>
    </source>
</evidence>
<dbReference type="InterPro" id="IPR018247">
    <property type="entry name" value="EF_Hand_1_Ca_BS"/>
</dbReference>
<accession>A0A8J1TXM7</accession>
<keyword evidence="3" id="KW-1133">Transmembrane helix</keyword>
<dbReference type="OrthoDB" id="6148521at2759"/>
<dbReference type="PANTHER" id="PTHR21041">
    <property type="entry name" value="DENDRITIC CELL-SPECIFIC TRANSMEMBRANE PROTEIN"/>
    <property type="match status" value="1"/>
</dbReference>
<sequence length="663" mass="76019">MQVLEGNRQTVKSTRPEYRQQDSIMDNVRLSVISNDRETDGIDQVHKGGIERNRTIHDDCAPRYCNSKMALALFVFAFSIGIFALMLYREGYFEPIMNKLKTSNKTQHWDLLKIYFPQTNNTLYDSNNTRTLDVEEVTSYNKIKYPPVELMIVFLVVSISISVFVMMSSTARCIALLTLPGLSTSRGKAILWTVILKLLFSGPLANTLDNAKKIPEATSCQVEMLTKEVKAVQYAMFIRVQEYSEEFETTTNRLFGFHIEAMKSFSSILFKLANSLKAFAKFNPDPQLGTIRNVSIFWSDVNNYTNDINAVRFLDPPQVEGIEKLSDVGEKLNADFDEKTAFLQKIIGGLGILAYVSIVVVLGQACCYYRGYNRHLHYRNIYVTKSFKKKDSKRKAMSKETLLPLKRKERSDLIDTSCCISQQEIYGMLREIIIFTPFAVAAAFLCLIDYVLFRILEIIQAEANVTMVIDGANGFHIELNDTSQNIRQLFYQEVPNLFASNTTTFNYTLEIKTEACLPDPLPPFYRDSQMTWLISWFIVTFILTIFSSYGARLQHTIAAWYNPDRENERIHYLYHHLMTQRKTFLQLLRGKVRSGASSAGDEFYFRMWLAAKSPCLKRIMQAFHVLKEHVCVNCESGKNVKLVCGDWCCQACIDEFKASRVAC</sequence>
<reference evidence="5" key="1">
    <citation type="submission" date="2022-03" db="EMBL/GenBank/DDBJ databases">
        <authorList>
            <person name="Martin C."/>
        </authorList>
    </citation>
    <scope>NUCLEOTIDE SEQUENCE</scope>
</reference>
<gene>
    <name evidence="5" type="ORF">OFUS_LOCUS21022</name>
</gene>
<evidence type="ECO:0000256" key="4">
    <source>
        <dbReference type="ARBA" id="ARBA00023136"/>
    </source>
</evidence>
<evidence type="ECO:0000256" key="1">
    <source>
        <dbReference type="ARBA" id="ARBA00004141"/>
    </source>
</evidence>
<dbReference type="GO" id="GO:0016020">
    <property type="term" value="C:membrane"/>
    <property type="evidence" value="ECO:0007669"/>
    <property type="project" value="UniProtKB-SubCell"/>
</dbReference>
<proteinExistence type="predicted"/>
<name>A0A8J1TXM7_OWEFU</name>
<evidence type="ECO:0000256" key="2">
    <source>
        <dbReference type="ARBA" id="ARBA00022692"/>
    </source>
</evidence>
<evidence type="ECO:0000313" key="6">
    <source>
        <dbReference type="Proteomes" id="UP000749559"/>
    </source>
</evidence>
<dbReference type="Proteomes" id="UP000749559">
    <property type="component" value="Unassembled WGS sequence"/>
</dbReference>
<dbReference type="InterPro" id="IPR012858">
    <property type="entry name" value="DC_STAMP-like"/>
</dbReference>
<dbReference type="EMBL" id="CAIIXF020000010">
    <property type="protein sequence ID" value="CAH1796632.1"/>
    <property type="molecule type" value="Genomic_DNA"/>
</dbReference>
<dbReference type="AlphaFoldDB" id="A0A8J1TXM7"/>